<protein>
    <submittedName>
        <fullName evidence="1">Uncharacterized protein</fullName>
    </submittedName>
</protein>
<dbReference type="RefSeq" id="XP_007782889.1">
    <property type="nucleotide sequence ID" value="XM_007784699.1"/>
</dbReference>
<dbReference type="HOGENOM" id="CLU_966478_0_0_1"/>
<reference evidence="2" key="1">
    <citation type="submission" date="2012-06" db="EMBL/GenBank/DDBJ databases">
        <title>The genome sequence of Coniosporium apollinis CBS 100218.</title>
        <authorList>
            <consortium name="The Broad Institute Genome Sequencing Platform"/>
            <person name="Cuomo C."/>
            <person name="Gorbushina A."/>
            <person name="Noack S."/>
            <person name="Walker B."/>
            <person name="Young S.K."/>
            <person name="Zeng Q."/>
            <person name="Gargeya S."/>
            <person name="Fitzgerald M."/>
            <person name="Haas B."/>
            <person name="Abouelleil A."/>
            <person name="Alvarado L."/>
            <person name="Arachchi H.M."/>
            <person name="Berlin A.M."/>
            <person name="Chapman S.B."/>
            <person name="Goldberg J."/>
            <person name="Griggs A."/>
            <person name="Gujja S."/>
            <person name="Hansen M."/>
            <person name="Howarth C."/>
            <person name="Imamovic A."/>
            <person name="Larimer J."/>
            <person name="McCowan C."/>
            <person name="Montmayeur A."/>
            <person name="Murphy C."/>
            <person name="Neiman D."/>
            <person name="Pearson M."/>
            <person name="Priest M."/>
            <person name="Roberts A."/>
            <person name="Saif S."/>
            <person name="Shea T."/>
            <person name="Sisk P."/>
            <person name="Sykes S."/>
            <person name="Wortman J."/>
            <person name="Nusbaum C."/>
            <person name="Birren B."/>
        </authorList>
    </citation>
    <scope>NUCLEOTIDE SEQUENCE [LARGE SCALE GENOMIC DNA]</scope>
    <source>
        <strain evidence="2">CBS 100218</strain>
    </source>
</reference>
<keyword evidence="2" id="KW-1185">Reference proteome</keyword>
<gene>
    <name evidence="1" type="ORF">W97_06940</name>
</gene>
<accession>R7Z095</accession>
<evidence type="ECO:0000313" key="1">
    <source>
        <dbReference type="EMBL" id="EON67572.1"/>
    </source>
</evidence>
<dbReference type="OrthoDB" id="4161595at2759"/>
<sequence length="288" mass="31730">MNLDLILNPIGAQPAQAAAVIVAIPAQPVSTTTAPDLNQVFVCEFSGAGSCNTEQEFTPFFRSVVSDFFGRNKLQTMCIPNVIWCRMHYQRASSRRPKNQKMAWQHQRIAIIREVFDRIAALHPGVSYDVQLVAREQDRLDQWLRFNRGMEADPRIAEAKAPEPKGKGRVTFKAPFEVLAKLDPYKGKNKSRAECEVILAFIAQMVDNEETEQVPVVEFLKRCGNPNQPVTCSKCILAAGTGSNLYDASTFLAAAAHLSPTLTLQAAQQAARQAAQEVAQEAGQEADA</sequence>
<dbReference type="OMA" id="RDITEWP"/>
<dbReference type="STRING" id="1168221.R7Z095"/>
<dbReference type="eggNOG" id="ENOG502SMWI">
    <property type="taxonomic scope" value="Eukaryota"/>
</dbReference>
<organism evidence="1 2">
    <name type="scientific">Coniosporium apollinis (strain CBS 100218)</name>
    <name type="common">Rock-inhabiting black yeast</name>
    <dbReference type="NCBI Taxonomy" id="1168221"/>
    <lineage>
        <taxon>Eukaryota</taxon>
        <taxon>Fungi</taxon>
        <taxon>Dikarya</taxon>
        <taxon>Ascomycota</taxon>
        <taxon>Pezizomycotina</taxon>
        <taxon>Dothideomycetes</taxon>
        <taxon>Dothideomycetes incertae sedis</taxon>
        <taxon>Coniosporium</taxon>
    </lineage>
</organism>
<dbReference type="AlphaFoldDB" id="R7Z095"/>
<dbReference type="GeneID" id="19904251"/>
<dbReference type="Proteomes" id="UP000016924">
    <property type="component" value="Unassembled WGS sequence"/>
</dbReference>
<evidence type="ECO:0000313" key="2">
    <source>
        <dbReference type="Proteomes" id="UP000016924"/>
    </source>
</evidence>
<dbReference type="EMBL" id="JH767588">
    <property type="protein sequence ID" value="EON67572.1"/>
    <property type="molecule type" value="Genomic_DNA"/>
</dbReference>
<name>R7Z095_CONA1</name>
<proteinExistence type="predicted"/>